<evidence type="ECO:0000313" key="3">
    <source>
        <dbReference type="EMBL" id="RNE97579.1"/>
    </source>
</evidence>
<organism evidence="3 4">
    <name type="scientific">Trypanosoma rangeli</name>
    <dbReference type="NCBI Taxonomy" id="5698"/>
    <lineage>
        <taxon>Eukaryota</taxon>
        <taxon>Discoba</taxon>
        <taxon>Euglenozoa</taxon>
        <taxon>Kinetoplastea</taxon>
        <taxon>Metakinetoplastina</taxon>
        <taxon>Trypanosomatida</taxon>
        <taxon>Trypanosomatidae</taxon>
        <taxon>Trypanosoma</taxon>
        <taxon>Herpetosoma</taxon>
    </lineage>
</organism>
<feature type="chain" id="PRO_5018590662" description="Mucin-associated surface protein (MASP)" evidence="2">
    <location>
        <begin position="24"/>
        <end position="292"/>
    </location>
</feature>
<comment type="caution">
    <text evidence="3">The sequence shown here is derived from an EMBL/GenBank/DDBJ whole genome shotgun (WGS) entry which is preliminary data.</text>
</comment>
<dbReference type="EMBL" id="MKGL01000547">
    <property type="protein sequence ID" value="RNE97579.1"/>
    <property type="molecule type" value="Genomic_DNA"/>
</dbReference>
<reference evidence="3 4" key="1">
    <citation type="journal article" date="2018" name="BMC Genomics">
        <title>Genomic comparison of Trypanosoma conorhini and Trypanosoma rangeli to Trypanosoma cruzi strains of high and low virulence.</title>
        <authorList>
            <person name="Bradwell K.R."/>
            <person name="Koparde V.N."/>
            <person name="Matveyev A.V."/>
            <person name="Serrano M.G."/>
            <person name="Alves J.M."/>
            <person name="Parikh H."/>
            <person name="Huang B."/>
            <person name="Lee V."/>
            <person name="Espinosa-Alvarez O."/>
            <person name="Ortiz P.A."/>
            <person name="Costa-Martins A.G."/>
            <person name="Teixeira M.M."/>
            <person name="Buck G.A."/>
        </authorList>
    </citation>
    <scope>NUCLEOTIDE SEQUENCE [LARGE SCALE GENOMIC DNA]</scope>
    <source>
        <strain evidence="3 4">AM80</strain>
    </source>
</reference>
<dbReference type="GeneID" id="40333200"/>
<dbReference type="AlphaFoldDB" id="A0A3R7JYQ3"/>
<proteinExistence type="predicted"/>
<evidence type="ECO:0000256" key="2">
    <source>
        <dbReference type="SAM" id="SignalP"/>
    </source>
</evidence>
<protein>
    <recommendedName>
        <fullName evidence="5">Mucin-associated surface protein (MASP)</fullName>
    </recommendedName>
</protein>
<feature type="signal peptide" evidence="2">
    <location>
        <begin position="1"/>
        <end position="23"/>
    </location>
</feature>
<keyword evidence="2" id="KW-0732">Signal</keyword>
<evidence type="ECO:0008006" key="5">
    <source>
        <dbReference type="Google" id="ProtNLM"/>
    </source>
</evidence>
<evidence type="ECO:0000256" key="1">
    <source>
        <dbReference type="SAM" id="MobiDB-lite"/>
    </source>
</evidence>
<feature type="region of interest" description="Disordered" evidence="1">
    <location>
        <begin position="62"/>
        <end position="198"/>
    </location>
</feature>
<dbReference type="Proteomes" id="UP000283634">
    <property type="component" value="Unassembled WGS sequence"/>
</dbReference>
<feature type="compositionally biased region" description="Low complexity" evidence="1">
    <location>
        <begin position="80"/>
        <end position="93"/>
    </location>
</feature>
<dbReference type="RefSeq" id="XP_029234197.1">
    <property type="nucleotide sequence ID" value="XM_029385960.1"/>
</dbReference>
<evidence type="ECO:0000313" key="4">
    <source>
        <dbReference type="Proteomes" id="UP000283634"/>
    </source>
</evidence>
<keyword evidence="4" id="KW-1185">Reference proteome</keyword>
<feature type="compositionally biased region" description="Basic and acidic residues" evidence="1">
    <location>
        <begin position="167"/>
        <end position="183"/>
    </location>
</feature>
<gene>
    <name evidence="3" type="ORF">TraAM80_09267</name>
</gene>
<accession>A0A3R7JYQ3</accession>
<sequence length="292" mass="32139">MAGRVLLVCALCVVCCAGGGVGAWGSGYCTESDWRDLRAVAKDMTDTEIERKYCSRKPEFVKGLRASPQEGGTVSGTGQEGTSSTGATEGTQGNVQTSQEKESSSSSDSQPVQNKGKENTEQGGAKGGEGEQSRAEAPAAPQSQPHHSHSHSQGTPCRRVLRLAVHQSREKAMEKPEKKEMMAKQKSSRRKTLEVQRRQRNKLTLQLTVRRRQSEWGRALTLTRRRVATVTAAPRPRTAPPPLRFFFLRVRRLLRWRPREGAVCSSSFFVFSVCVCPPARLFALAPPHEAHT</sequence>
<name>A0A3R7JYQ3_TRYRA</name>